<evidence type="ECO:0000313" key="2">
    <source>
        <dbReference type="EMBL" id="OAV87875.1"/>
    </source>
</evidence>
<feature type="chain" id="PRO_5008109607" evidence="1">
    <location>
        <begin position="25"/>
        <end position="94"/>
    </location>
</feature>
<protein>
    <submittedName>
        <fullName evidence="2 3">Uncharacterized protein</fullName>
    </submittedName>
</protein>
<keyword evidence="1" id="KW-0732">Signal</keyword>
<evidence type="ECO:0000313" key="4">
    <source>
        <dbReference type="Proteomes" id="UP000005240"/>
    </source>
</evidence>
<gene>
    <name evidence="2" type="ORF">PTTG_29248</name>
</gene>
<reference evidence="2" key="2">
    <citation type="submission" date="2016-05" db="EMBL/GenBank/DDBJ databases">
        <title>Comparative analysis highlights variable genome content of wheat rusts and divergence of the mating loci.</title>
        <authorList>
            <person name="Cuomo C.A."/>
            <person name="Bakkeren G."/>
            <person name="Szabo L."/>
            <person name="Khalil H."/>
            <person name="Joly D."/>
            <person name="Goldberg J."/>
            <person name="Young S."/>
            <person name="Zeng Q."/>
            <person name="Fellers J."/>
        </authorList>
    </citation>
    <scope>NUCLEOTIDE SEQUENCE [LARGE SCALE GENOMIC DNA]</scope>
    <source>
        <strain evidence="2">1-1 BBBD Race 1</strain>
    </source>
</reference>
<reference evidence="3" key="4">
    <citation type="submission" date="2025-05" db="UniProtKB">
        <authorList>
            <consortium name="EnsemblFungi"/>
        </authorList>
    </citation>
    <scope>IDENTIFICATION</scope>
    <source>
        <strain evidence="3">isolate 1-1 / race 1 (BBBD)</strain>
    </source>
</reference>
<dbReference type="VEuPathDB" id="FungiDB:PTTG_29248"/>
<name>A0A180G5A9_PUCT1</name>
<keyword evidence="4" id="KW-1185">Reference proteome</keyword>
<proteinExistence type="predicted"/>
<sequence>MKATFFFSIGVAMVLLSFLDLCDARPLIIDPMADVIAAGRLAQAGSRITLGNISYEQFYKAMTLEKEEEMKEMDIYDHKFTRVTPTEQQNSSIS</sequence>
<organism evidence="2">
    <name type="scientific">Puccinia triticina (isolate 1-1 / race 1 (BBBD))</name>
    <name type="common">Brown leaf rust fungus</name>
    <dbReference type="NCBI Taxonomy" id="630390"/>
    <lineage>
        <taxon>Eukaryota</taxon>
        <taxon>Fungi</taxon>
        <taxon>Dikarya</taxon>
        <taxon>Basidiomycota</taxon>
        <taxon>Pucciniomycotina</taxon>
        <taxon>Pucciniomycetes</taxon>
        <taxon>Pucciniales</taxon>
        <taxon>Pucciniaceae</taxon>
        <taxon>Puccinia</taxon>
    </lineage>
</organism>
<evidence type="ECO:0000313" key="3">
    <source>
        <dbReference type="EnsemblFungi" id="PTTG_29248-t43_1-p1"/>
    </source>
</evidence>
<reference evidence="2" key="1">
    <citation type="submission" date="2009-11" db="EMBL/GenBank/DDBJ databases">
        <authorList>
            <consortium name="The Broad Institute Genome Sequencing Platform"/>
            <person name="Ward D."/>
            <person name="Feldgarden M."/>
            <person name="Earl A."/>
            <person name="Young S.K."/>
            <person name="Zeng Q."/>
            <person name="Koehrsen M."/>
            <person name="Alvarado L."/>
            <person name="Berlin A."/>
            <person name="Bochicchio J."/>
            <person name="Borenstein D."/>
            <person name="Chapman S.B."/>
            <person name="Chen Z."/>
            <person name="Engels R."/>
            <person name="Freedman E."/>
            <person name="Gellesch M."/>
            <person name="Goldberg J."/>
            <person name="Griggs A."/>
            <person name="Gujja S."/>
            <person name="Heilman E."/>
            <person name="Heiman D."/>
            <person name="Hepburn T."/>
            <person name="Howarth C."/>
            <person name="Jen D."/>
            <person name="Larson L."/>
            <person name="Lewis B."/>
            <person name="Mehta T."/>
            <person name="Park D."/>
            <person name="Pearson M."/>
            <person name="Roberts A."/>
            <person name="Saif S."/>
            <person name="Shea T."/>
            <person name="Shenoy N."/>
            <person name="Sisk P."/>
            <person name="Stolte C."/>
            <person name="Sykes S."/>
            <person name="Thomson T."/>
            <person name="Walk T."/>
            <person name="White J."/>
            <person name="Yandava C."/>
            <person name="Izard J."/>
            <person name="Baranova O.V."/>
            <person name="Blanton J.M."/>
            <person name="Tanner A.C."/>
            <person name="Dewhirst F.E."/>
            <person name="Haas B."/>
            <person name="Nusbaum C."/>
            <person name="Birren B."/>
        </authorList>
    </citation>
    <scope>NUCLEOTIDE SEQUENCE [LARGE SCALE GENOMIC DNA]</scope>
    <source>
        <strain evidence="2">1-1 BBBD Race 1</strain>
    </source>
</reference>
<feature type="signal peptide" evidence="1">
    <location>
        <begin position="1"/>
        <end position="24"/>
    </location>
</feature>
<accession>A0A180G5A9</accession>
<evidence type="ECO:0000256" key="1">
    <source>
        <dbReference type="SAM" id="SignalP"/>
    </source>
</evidence>
<dbReference type="EnsemblFungi" id="PTTG_29248-t43_1">
    <property type="protein sequence ID" value="PTTG_29248-t43_1-p1"/>
    <property type="gene ID" value="PTTG_29248"/>
</dbReference>
<dbReference type="Proteomes" id="UP000005240">
    <property type="component" value="Unassembled WGS sequence"/>
</dbReference>
<dbReference type="AlphaFoldDB" id="A0A180G5A9"/>
<reference evidence="3 4" key="3">
    <citation type="journal article" date="2017" name="G3 (Bethesda)">
        <title>Comparative analysis highlights variable genome content of wheat rusts and divergence of the mating loci.</title>
        <authorList>
            <person name="Cuomo C.A."/>
            <person name="Bakkeren G."/>
            <person name="Khalil H.B."/>
            <person name="Panwar V."/>
            <person name="Joly D."/>
            <person name="Linning R."/>
            <person name="Sakthikumar S."/>
            <person name="Song X."/>
            <person name="Adiconis X."/>
            <person name="Fan L."/>
            <person name="Goldberg J.M."/>
            <person name="Levin J.Z."/>
            <person name="Young S."/>
            <person name="Zeng Q."/>
            <person name="Anikster Y."/>
            <person name="Bruce M."/>
            <person name="Wang M."/>
            <person name="Yin C."/>
            <person name="McCallum B."/>
            <person name="Szabo L.J."/>
            <person name="Hulbert S."/>
            <person name="Chen X."/>
            <person name="Fellers J.P."/>
        </authorList>
    </citation>
    <scope>NUCLEOTIDE SEQUENCE</scope>
    <source>
        <strain evidence="3">isolate 1-1 / race 1 (BBBD)</strain>
        <strain evidence="4">Isolate 1-1 / race 1 (BBBD)</strain>
    </source>
</reference>
<dbReference type="EMBL" id="ADAS02000258">
    <property type="protein sequence ID" value="OAV87875.1"/>
    <property type="molecule type" value="Genomic_DNA"/>
</dbReference>